<dbReference type="Proteomes" id="UP000230069">
    <property type="component" value="Unassembled WGS sequence"/>
</dbReference>
<dbReference type="InterPro" id="IPR001810">
    <property type="entry name" value="F-box_dom"/>
</dbReference>
<reference evidence="2 3" key="1">
    <citation type="submission" date="2017-09" db="EMBL/GenBank/DDBJ databases">
        <title>WGS assembly of Aquilegia coerulea Goldsmith.</title>
        <authorList>
            <person name="Hodges S."/>
            <person name="Kramer E."/>
            <person name="Nordborg M."/>
            <person name="Tomkins J."/>
            <person name="Borevitz J."/>
            <person name="Derieg N."/>
            <person name="Yan J."/>
            <person name="Mihaltcheva S."/>
            <person name="Hayes R.D."/>
            <person name="Rokhsar D."/>
        </authorList>
    </citation>
    <scope>NUCLEOTIDE SEQUENCE [LARGE SCALE GENOMIC DNA]</scope>
    <source>
        <strain evidence="3">cv. Goldsmith</strain>
    </source>
</reference>
<dbReference type="InterPro" id="IPR036047">
    <property type="entry name" value="F-box-like_dom_sf"/>
</dbReference>
<gene>
    <name evidence="2" type="ORF">AQUCO_02200158v1</name>
</gene>
<dbReference type="STRING" id="218851.A0A2G5DDI9"/>
<dbReference type="PANTHER" id="PTHR31900">
    <property type="entry name" value="F-BOX/RNI SUPERFAMILY PROTEIN-RELATED"/>
    <property type="match status" value="1"/>
</dbReference>
<dbReference type="PROSITE" id="PS50181">
    <property type="entry name" value="FBOX"/>
    <property type="match status" value="1"/>
</dbReference>
<dbReference type="Pfam" id="PF00646">
    <property type="entry name" value="F-box"/>
    <property type="match status" value="1"/>
</dbReference>
<organism evidence="2 3">
    <name type="scientific">Aquilegia coerulea</name>
    <name type="common">Rocky mountain columbine</name>
    <dbReference type="NCBI Taxonomy" id="218851"/>
    <lineage>
        <taxon>Eukaryota</taxon>
        <taxon>Viridiplantae</taxon>
        <taxon>Streptophyta</taxon>
        <taxon>Embryophyta</taxon>
        <taxon>Tracheophyta</taxon>
        <taxon>Spermatophyta</taxon>
        <taxon>Magnoliopsida</taxon>
        <taxon>Ranunculales</taxon>
        <taxon>Ranunculaceae</taxon>
        <taxon>Thalictroideae</taxon>
        <taxon>Aquilegia</taxon>
    </lineage>
</organism>
<protein>
    <recommendedName>
        <fullName evidence="1">F-box domain-containing protein</fullName>
    </recommendedName>
</protein>
<name>A0A2G5DDI9_AQUCA</name>
<dbReference type="InParanoid" id="A0A2G5DDI9"/>
<sequence length="230" mass="26407">MDIISYLPHEIRNHILSFLPTEDAIRTSILSTQWRKVTSTLSTFNFYRRDNGEDFNNFVTQTLSLHDDSDIEKFEISSLNIDDSFVSHISDWISFAVTHNVRTLQLMIFTGEIENLPFCLFTCKTLTTLTLCSVNLVSPMVVKLPSLKVCMFFSVKFSEESLTNTFFSNCPLLEDLNILNCSFINHNKVAILSPNLKILETLLCLLTVNSRFVLKFSIKLYIEVIQDVLI</sequence>
<evidence type="ECO:0000313" key="2">
    <source>
        <dbReference type="EMBL" id="PIA41534.1"/>
    </source>
</evidence>
<dbReference type="SUPFAM" id="SSF52047">
    <property type="entry name" value="RNI-like"/>
    <property type="match status" value="1"/>
</dbReference>
<dbReference type="EMBL" id="KZ305039">
    <property type="protein sequence ID" value="PIA41534.1"/>
    <property type="molecule type" value="Genomic_DNA"/>
</dbReference>
<dbReference type="Pfam" id="PF23622">
    <property type="entry name" value="LRR_At1g61320_AtMIF1"/>
    <property type="match status" value="1"/>
</dbReference>
<dbReference type="Gene3D" id="1.20.1280.50">
    <property type="match status" value="1"/>
</dbReference>
<dbReference type="PANTHER" id="PTHR31900:SF34">
    <property type="entry name" value="EMB|CAB62440.1-RELATED"/>
    <property type="match status" value="1"/>
</dbReference>
<dbReference type="InterPro" id="IPR032675">
    <property type="entry name" value="LRR_dom_sf"/>
</dbReference>
<dbReference type="InterPro" id="IPR050232">
    <property type="entry name" value="FBL13/AtMIF1-like"/>
</dbReference>
<evidence type="ECO:0000259" key="1">
    <source>
        <dbReference type="PROSITE" id="PS50181"/>
    </source>
</evidence>
<dbReference type="AlphaFoldDB" id="A0A2G5DDI9"/>
<dbReference type="OrthoDB" id="612216at2759"/>
<evidence type="ECO:0000313" key="3">
    <source>
        <dbReference type="Proteomes" id="UP000230069"/>
    </source>
</evidence>
<proteinExistence type="predicted"/>
<dbReference type="SUPFAM" id="SSF81383">
    <property type="entry name" value="F-box domain"/>
    <property type="match status" value="1"/>
</dbReference>
<keyword evidence="3" id="KW-1185">Reference proteome</keyword>
<feature type="domain" description="F-box" evidence="1">
    <location>
        <begin position="1"/>
        <end position="50"/>
    </location>
</feature>
<accession>A0A2G5DDI9</accession>
<dbReference type="Gene3D" id="3.80.10.10">
    <property type="entry name" value="Ribonuclease Inhibitor"/>
    <property type="match status" value="1"/>
</dbReference>
<dbReference type="InterPro" id="IPR055357">
    <property type="entry name" value="LRR_At1g61320_AtMIF1"/>
</dbReference>